<proteinExistence type="predicted"/>
<dbReference type="SMART" id="SM00355">
    <property type="entry name" value="ZnF_C2H2"/>
    <property type="match status" value="3"/>
</dbReference>
<evidence type="ECO:0000256" key="1">
    <source>
        <dbReference type="SAM" id="MobiDB-lite"/>
    </source>
</evidence>
<dbReference type="InterPro" id="IPR013087">
    <property type="entry name" value="Znf_C2H2_type"/>
</dbReference>
<organism evidence="3 4">
    <name type="scientific">Purpureocillium lilacinum</name>
    <name type="common">Paecilomyces lilacinus</name>
    <dbReference type="NCBI Taxonomy" id="33203"/>
    <lineage>
        <taxon>Eukaryota</taxon>
        <taxon>Fungi</taxon>
        <taxon>Dikarya</taxon>
        <taxon>Ascomycota</taxon>
        <taxon>Pezizomycotina</taxon>
        <taxon>Sordariomycetes</taxon>
        <taxon>Hypocreomycetidae</taxon>
        <taxon>Hypocreales</taxon>
        <taxon>Ophiocordycipitaceae</taxon>
        <taxon>Purpureocillium</taxon>
    </lineage>
</organism>
<feature type="compositionally biased region" description="Low complexity" evidence="1">
    <location>
        <begin position="362"/>
        <end position="371"/>
    </location>
</feature>
<evidence type="ECO:0000313" key="3">
    <source>
        <dbReference type="EMBL" id="PWI72391.1"/>
    </source>
</evidence>
<sequence>MSRPDLLQPPALHVVSPTPSPTPSPRASPVPGYHPSPSGGSAVRSAASSRRSTVSSQVPLLADDCLKPPASSPYQNSSASPVSPSWTYGASAGASPVSFIQLTPDPCPSLCLPGISVVDDSSSSFSGHELAASNSFPSYADAQSDKCDSFGFTPSGYCDLPPQDVVWNAGLWFPGAECSSEPDVMKPLRVERPVRMRSVRRHFKAFSSPSIDTPSSAGSTMSSVETEHSATVTSIREMSRCASPLSIDDKKTDDALVCLGPQCLKSFASQDDLTEHVQENHAHDCYWQGCRNPSHVSRDALAWHVKEQHLLVCPVPGCTETDFADIRMVRSHIVVAHPRSSKDDIKDWQLPKPKAAEVMVRSSSNESNKSSTMPPPDPKEAAVEQEMLAVALAKRKCHEQLRNIVEKKVKRSNVGTPRNADSPTDLVRARASRIIDNASFPLVFEHAVLPFLAEFLPKWTNPRHVVSVARGRTPQTRRLCIMTPTKISRARKIIIAGHVVDLLPEKFKWSVSFVFTVGEIIRSRRWPRGLGAGHKDEVCAPRNPFHFPHPCMGDSIGIRGNGSVHDSTATLGPCIHFGGAQFWLANFHPFEEAYHKFLDIVVQHPSPEDRALCTRESHDALDALSDFSLGRVRATSGIDLKTTRISHDPYWDDSLVDRPLVITDWALISAAQPTRGANMLRRFPSDTQPPAHEPLVNSTSVDGSPRGVIPGSMVVSSGRTSGYQHGQICECPAYVSPEYYGTGKLTREWFVEEPPGDNEDEWIRGGIGVEGDSGGVIVDTETNCLVGQLWGRNQYWGAGIRQTWFTPIADIFDDIQEKCGLGSRPQLPQHRDEADRYAVYPSCRQCYDLRTYLDTRRSSRASFQSVVMCVAEGDPDLTSVEAEELATPHEYRGTGVEEIGASFRNIVSVMSPTEARPGPSTPVIANDIRSPYPQSLDLDDGLDLGLRPGFGDTPGSKKRSAPLDPFPSAAVAGSSKRQKAG</sequence>
<dbReference type="PROSITE" id="PS00028">
    <property type="entry name" value="ZINC_FINGER_C2H2_1"/>
    <property type="match status" value="1"/>
</dbReference>
<dbReference type="EMBL" id="LCWV01000006">
    <property type="protein sequence ID" value="PWI72391.1"/>
    <property type="molecule type" value="Genomic_DNA"/>
</dbReference>
<gene>
    <name evidence="3" type="ORF">PCL_11014</name>
</gene>
<protein>
    <submittedName>
        <fullName evidence="3">Putative DNA polymerase epsilon, calytic chain POL2</fullName>
    </submittedName>
</protein>
<feature type="region of interest" description="Disordered" evidence="1">
    <location>
        <begin position="207"/>
        <end position="230"/>
    </location>
</feature>
<accession>A0A2U3ECZ1</accession>
<reference evidence="3 4" key="1">
    <citation type="journal article" date="2016" name="Front. Microbiol.">
        <title>Genome and transcriptome sequences reveal the specific parasitism of the nematophagous Purpureocillium lilacinum 36-1.</title>
        <authorList>
            <person name="Xie J."/>
            <person name="Li S."/>
            <person name="Mo C."/>
            <person name="Xiao X."/>
            <person name="Peng D."/>
            <person name="Wang G."/>
            <person name="Xiao Y."/>
        </authorList>
    </citation>
    <scope>NUCLEOTIDE SEQUENCE [LARGE SCALE GENOMIC DNA]</scope>
    <source>
        <strain evidence="3 4">36-1</strain>
    </source>
</reference>
<name>A0A2U3ECZ1_PURLI</name>
<feature type="domain" description="C2H2-type" evidence="2">
    <location>
        <begin position="258"/>
        <end position="281"/>
    </location>
</feature>
<feature type="compositionally biased region" description="Low complexity" evidence="1">
    <location>
        <begin position="35"/>
        <end position="59"/>
    </location>
</feature>
<dbReference type="Proteomes" id="UP000245956">
    <property type="component" value="Unassembled WGS sequence"/>
</dbReference>
<evidence type="ECO:0000259" key="2">
    <source>
        <dbReference type="PROSITE" id="PS00028"/>
    </source>
</evidence>
<feature type="region of interest" description="Disordered" evidence="1">
    <location>
        <begin position="912"/>
        <end position="981"/>
    </location>
</feature>
<dbReference type="AlphaFoldDB" id="A0A2U3ECZ1"/>
<feature type="region of interest" description="Disordered" evidence="1">
    <location>
        <begin position="359"/>
        <end position="380"/>
    </location>
</feature>
<feature type="compositionally biased region" description="Pro residues" evidence="1">
    <location>
        <begin position="18"/>
        <end position="34"/>
    </location>
</feature>
<feature type="region of interest" description="Disordered" evidence="1">
    <location>
        <begin position="1"/>
        <end position="82"/>
    </location>
</feature>
<feature type="compositionally biased region" description="Polar residues" evidence="1">
    <location>
        <begin position="72"/>
        <end position="82"/>
    </location>
</feature>
<evidence type="ECO:0000313" key="4">
    <source>
        <dbReference type="Proteomes" id="UP000245956"/>
    </source>
</evidence>
<comment type="caution">
    <text evidence="3">The sequence shown here is derived from an EMBL/GenBank/DDBJ whole genome shotgun (WGS) entry which is preliminary data.</text>
</comment>